<protein>
    <submittedName>
        <fullName evidence="2">Ketosteroid isomerase-related protein</fullName>
    </submittedName>
</protein>
<dbReference type="OrthoDB" id="7472083at2"/>
<dbReference type="Proteomes" id="UP000189818">
    <property type="component" value="Unassembled WGS sequence"/>
</dbReference>
<dbReference type="STRING" id="439228.SAMN06295920_101606"/>
<feature type="domain" description="SnoaL-like" evidence="1">
    <location>
        <begin position="30"/>
        <end position="123"/>
    </location>
</feature>
<evidence type="ECO:0000313" key="2">
    <source>
        <dbReference type="EMBL" id="SKB30176.1"/>
    </source>
</evidence>
<gene>
    <name evidence="2" type="ORF">SAMN06295920_101606</name>
</gene>
<name>A0A1T5A5F2_9SPHN</name>
<dbReference type="Gene3D" id="3.10.450.50">
    <property type="match status" value="1"/>
</dbReference>
<dbReference type="InterPro" id="IPR032710">
    <property type="entry name" value="NTF2-like_dom_sf"/>
</dbReference>
<dbReference type="EMBL" id="FUYM01000001">
    <property type="protein sequence ID" value="SKB30176.1"/>
    <property type="molecule type" value="Genomic_DNA"/>
</dbReference>
<reference evidence="3" key="1">
    <citation type="submission" date="2017-02" db="EMBL/GenBank/DDBJ databases">
        <authorList>
            <person name="Varghese N."/>
            <person name="Submissions S."/>
        </authorList>
    </citation>
    <scope>NUCLEOTIDE SEQUENCE [LARGE SCALE GENOMIC DNA]</scope>
    <source>
        <strain evidence="3">UM2</strain>
    </source>
</reference>
<dbReference type="SUPFAM" id="SSF54427">
    <property type="entry name" value="NTF2-like"/>
    <property type="match status" value="1"/>
</dbReference>
<keyword evidence="2" id="KW-0413">Isomerase</keyword>
<dbReference type="GO" id="GO:0016853">
    <property type="term" value="F:isomerase activity"/>
    <property type="evidence" value="ECO:0007669"/>
    <property type="project" value="UniProtKB-KW"/>
</dbReference>
<dbReference type="InterPro" id="IPR037401">
    <property type="entry name" value="SnoaL-like"/>
</dbReference>
<keyword evidence="3" id="KW-1185">Reference proteome</keyword>
<proteinExistence type="predicted"/>
<evidence type="ECO:0000259" key="1">
    <source>
        <dbReference type="Pfam" id="PF12680"/>
    </source>
</evidence>
<dbReference type="Pfam" id="PF12680">
    <property type="entry name" value="SnoaL_2"/>
    <property type="match status" value="1"/>
</dbReference>
<evidence type="ECO:0000313" key="3">
    <source>
        <dbReference type="Proteomes" id="UP000189818"/>
    </source>
</evidence>
<accession>A0A1T5A5F2</accession>
<sequence length="142" mass="15992">MNEAEKLLRTVFRFGAAEEWDAIATIDRSRADSWAHIHPDARYSLFGPSGTKEMLVGRDAFLDFVARCAAAISERSDEIVAIHGIDEQCALVQARAYRRSRATGEDIRYEWAMLYRVEDGRITYGADMLDADAQAFWGRALG</sequence>
<dbReference type="RefSeq" id="WP_079646529.1">
    <property type="nucleotide sequence ID" value="NZ_FUYM01000001.1"/>
</dbReference>
<organism evidence="2 3">
    <name type="scientific">Rhizorhabdus histidinilytica</name>
    <dbReference type="NCBI Taxonomy" id="439228"/>
    <lineage>
        <taxon>Bacteria</taxon>
        <taxon>Pseudomonadati</taxon>
        <taxon>Pseudomonadota</taxon>
        <taxon>Alphaproteobacteria</taxon>
        <taxon>Sphingomonadales</taxon>
        <taxon>Sphingomonadaceae</taxon>
        <taxon>Rhizorhabdus</taxon>
    </lineage>
</organism>
<dbReference type="AlphaFoldDB" id="A0A1T5A5F2"/>